<keyword evidence="4" id="KW-0812">Transmembrane</keyword>
<organism evidence="5 6">
    <name type="scientific">Streblomastix strix</name>
    <dbReference type="NCBI Taxonomy" id="222440"/>
    <lineage>
        <taxon>Eukaryota</taxon>
        <taxon>Metamonada</taxon>
        <taxon>Preaxostyla</taxon>
        <taxon>Oxymonadida</taxon>
        <taxon>Streblomastigidae</taxon>
        <taxon>Streblomastix</taxon>
    </lineage>
</organism>
<feature type="transmembrane region" description="Helical" evidence="4">
    <location>
        <begin position="48"/>
        <end position="73"/>
    </location>
</feature>
<keyword evidence="4" id="KW-1133">Transmembrane helix</keyword>
<keyword evidence="2" id="KW-0479">Metal-binding</keyword>
<accession>A0A5J4V774</accession>
<dbReference type="AlphaFoldDB" id="A0A5J4V774"/>
<protein>
    <recommendedName>
        <fullName evidence="7">Hemerythrin-like domain-containing protein</fullName>
    </recommendedName>
</protein>
<evidence type="ECO:0000256" key="1">
    <source>
        <dbReference type="ARBA" id="ARBA00010587"/>
    </source>
</evidence>
<evidence type="ECO:0008006" key="7">
    <source>
        <dbReference type="Google" id="ProtNLM"/>
    </source>
</evidence>
<evidence type="ECO:0000313" key="5">
    <source>
        <dbReference type="EMBL" id="KAA6378274.1"/>
    </source>
</evidence>
<comment type="similarity">
    <text evidence="1">Belongs to the hemerythrin family.</text>
</comment>
<dbReference type="GO" id="GO:0046872">
    <property type="term" value="F:metal ion binding"/>
    <property type="evidence" value="ECO:0007669"/>
    <property type="project" value="UniProtKB-KW"/>
</dbReference>
<gene>
    <name evidence="5" type="ORF">EZS28_026200</name>
</gene>
<keyword evidence="3" id="KW-0408">Iron</keyword>
<evidence type="ECO:0000256" key="4">
    <source>
        <dbReference type="SAM" id="Phobius"/>
    </source>
</evidence>
<evidence type="ECO:0000256" key="2">
    <source>
        <dbReference type="ARBA" id="ARBA00022723"/>
    </source>
</evidence>
<name>A0A5J4V774_9EUKA</name>
<dbReference type="SUPFAM" id="SSF47188">
    <property type="entry name" value="Hemerythrin-like"/>
    <property type="match status" value="1"/>
</dbReference>
<proteinExistence type="inferred from homology"/>
<comment type="caution">
    <text evidence="5">The sequence shown here is derived from an EMBL/GenBank/DDBJ whole genome shotgun (WGS) entry which is preliminary data.</text>
</comment>
<sequence length="279" mass="31467">MCVSSKDDLPINDRSIAYITTAGRRDLSVQFDKIVDAAETDIENQYRISFVGVIICVGIISLAVIACLFAFVLPMKSQLVDIEESTDRLKEIVPKTTADGMKLCQEMRTGIQELDQGRRHMMKLALLAHEGVYDYKSKELIQQTCTDLLIATHNEFQLEQRMMDASGYNTELAQDHAMEHLLLRQRLTRLCELMEGVDEAGCFGALRHVQGLFEDHFATKDIIFGAHYKEVGEEIESFGSILEFQRKQDDDLADLGFETQNMQSFAGISNPNLMPMTGI</sequence>
<evidence type="ECO:0000256" key="3">
    <source>
        <dbReference type="ARBA" id="ARBA00023004"/>
    </source>
</evidence>
<dbReference type="EMBL" id="SNRW01009256">
    <property type="protein sequence ID" value="KAA6378274.1"/>
    <property type="molecule type" value="Genomic_DNA"/>
</dbReference>
<dbReference type="Gene3D" id="1.20.120.50">
    <property type="entry name" value="Hemerythrin-like"/>
    <property type="match status" value="1"/>
</dbReference>
<dbReference type="Proteomes" id="UP000324800">
    <property type="component" value="Unassembled WGS sequence"/>
</dbReference>
<reference evidence="5 6" key="1">
    <citation type="submission" date="2019-03" db="EMBL/GenBank/DDBJ databases">
        <title>Single cell metagenomics reveals metabolic interactions within the superorganism composed of flagellate Streblomastix strix and complex community of Bacteroidetes bacteria on its surface.</title>
        <authorList>
            <person name="Treitli S.C."/>
            <person name="Kolisko M."/>
            <person name="Husnik F."/>
            <person name="Keeling P."/>
            <person name="Hampl V."/>
        </authorList>
    </citation>
    <scope>NUCLEOTIDE SEQUENCE [LARGE SCALE GENOMIC DNA]</scope>
    <source>
        <strain evidence="5">ST1C</strain>
    </source>
</reference>
<evidence type="ECO:0000313" key="6">
    <source>
        <dbReference type="Proteomes" id="UP000324800"/>
    </source>
</evidence>
<keyword evidence="4" id="KW-0472">Membrane</keyword>
<dbReference type="InterPro" id="IPR035938">
    <property type="entry name" value="Hemerythrin-like_sf"/>
</dbReference>